<dbReference type="PANTHER" id="PTHR35910:SF1">
    <property type="entry name" value="2EXR DOMAIN-CONTAINING PROTEIN"/>
    <property type="match status" value="1"/>
</dbReference>
<sequence length="489" mass="56310">MASPTTDISDGTRVRGIYSIPIELRFQIYKFTWEPQTVFISARDPTPDRNPPKPPLTLHINKEARNETLNYYHEFTFVFEKNREKILISKRGYINPRLDILHLGPCWDLYDTGQNMLKFQPAITKPLLRVTLDRGMNANHGLIFLDLRCKLIAGIRTIDFWINVTRPCSLVPEGYNDDNGNPVRIDHRTTSRYRICRNDTSSKASASKLPIATWKNAVFRLRRYGAQHSGWAYSPEESSPLQSMPANLLNLIDWNLVTSVPLLDDPDSHLRTVCAVSNWHQLKPRNILKKTGVLMFDADPTGSQSSNQERPTWSILKVVCPDTVWYKHINSLAFGHLINLSPLTNEQVAKRNIARAFRILHEPSILSISHTFFGATSPFIEALQEMRGSHFRPFMSLAERPAEEVVHGVCGPEYLYDYEEENHGEDWKHGAPRSFFARERGNFPFVSGARMSELHLRYDLDEELDVDDEILCADPRHQRVIELRYEDPE</sequence>
<proteinExistence type="predicted"/>
<reference evidence="2" key="1">
    <citation type="submission" date="2023-06" db="EMBL/GenBank/DDBJ databases">
        <title>Genome-scale phylogeny and comparative genomics of the fungal order Sordariales.</title>
        <authorList>
            <consortium name="Lawrence Berkeley National Laboratory"/>
            <person name="Hensen N."/>
            <person name="Bonometti L."/>
            <person name="Westerberg I."/>
            <person name="Brannstrom I.O."/>
            <person name="Guillou S."/>
            <person name="Cros-Aarteil S."/>
            <person name="Calhoun S."/>
            <person name="Haridas S."/>
            <person name="Kuo A."/>
            <person name="Mondo S."/>
            <person name="Pangilinan J."/>
            <person name="Riley R."/>
            <person name="Labutti K."/>
            <person name="Andreopoulos B."/>
            <person name="Lipzen A."/>
            <person name="Chen C."/>
            <person name="Yanf M."/>
            <person name="Daum C."/>
            <person name="Ng V."/>
            <person name="Clum A."/>
            <person name="Steindorff A."/>
            <person name="Ohm R."/>
            <person name="Martin F."/>
            <person name="Silar P."/>
            <person name="Natvig D."/>
            <person name="Lalanne C."/>
            <person name="Gautier V."/>
            <person name="Ament-Velasquez S.L."/>
            <person name="Kruys A."/>
            <person name="Hutchinson M.I."/>
            <person name="Powell A.J."/>
            <person name="Barry K."/>
            <person name="Miller A.N."/>
            <person name="Grigoriev I.V."/>
            <person name="Debuchy R."/>
            <person name="Gladieux P."/>
            <person name="Thoren M.H."/>
            <person name="Johannesson H."/>
        </authorList>
    </citation>
    <scope>NUCLEOTIDE SEQUENCE</scope>
    <source>
        <strain evidence="2">CBS 540.89</strain>
    </source>
</reference>
<dbReference type="AlphaFoldDB" id="A0AA40ASR3"/>
<dbReference type="PANTHER" id="PTHR35910">
    <property type="entry name" value="2EXR DOMAIN-CONTAINING PROTEIN"/>
    <property type="match status" value="1"/>
</dbReference>
<dbReference type="Pfam" id="PF20150">
    <property type="entry name" value="2EXR"/>
    <property type="match status" value="1"/>
</dbReference>
<accession>A0AA40ASR3</accession>
<dbReference type="InterPro" id="IPR045518">
    <property type="entry name" value="2EXR"/>
</dbReference>
<keyword evidence="3" id="KW-1185">Reference proteome</keyword>
<name>A0AA40ASR3_9PEZI</name>
<evidence type="ECO:0000313" key="2">
    <source>
        <dbReference type="EMBL" id="KAK0721303.1"/>
    </source>
</evidence>
<evidence type="ECO:0000313" key="3">
    <source>
        <dbReference type="Proteomes" id="UP001172159"/>
    </source>
</evidence>
<dbReference type="EMBL" id="JAUKTV010000012">
    <property type="protein sequence ID" value="KAK0721303.1"/>
    <property type="molecule type" value="Genomic_DNA"/>
</dbReference>
<organism evidence="2 3">
    <name type="scientific">Apiosordaria backusii</name>
    <dbReference type="NCBI Taxonomy" id="314023"/>
    <lineage>
        <taxon>Eukaryota</taxon>
        <taxon>Fungi</taxon>
        <taxon>Dikarya</taxon>
        <taxon>Ascomycota</taxon>
        <taxon>Pezizomycotina</taxon>
        <taxon>Sordariomycetes</taxon>
        <taxon>Sordariomycetidae</taxon>
        <taxon>Sordariales</taxon>
        <taxon>Lasiosphaeriaceae</taxon>
        <taxon>Apiosordaria</taxon>
    </lineage>
</organism>
<dbReference type="Proteomes" id="UP001172159">
    <property type="component" value="Unassembled WGS sequence"/>
</dbReference>
<feature type="domain" description="2EXR" evidence="1">
    <location>
        <begin position="20"/>
        <end position="101"/>
    </location>
</feature>
<evidence type="ECO:0000259" key="1">
    <source>
        <dbReference type="Pfam" id="PF20150"/>
    </source>
</evidence>
<protein>
    <recommendedName>
        <fullName evidence="1">2EXR domain-containing protein</fullName>
    </recommendedName>
</protein>
<gene>
    <name evidence="2" type="ORF">B0T21DRAFT_351269</name>
</gene>
<comment type="caution">
    <text evidence="2">The sequence shown here is derived from an EMBL/GenBank/DDBJ whole genome shotgun (WGS) entry which is preliminary data.</text>
</comment>